<dbReference type="InterPro" id="IPR009057">
    <property type="entry name" value="Homeodomain-like_sf"/>
</dbReference>
<dbReference type="AlphaFoldDB" id="A0A8I2KKJ3"/>
<keyword evidence="1" id="KW-0805">Transcription regulation</keyword>
<accession>A0A8I2KKJ3</accession>
<evidence type="ECO:0000256" key="2">
    <source>
        <dbReference type="ARBA" id="ARBA00023163"/>
    </source>
</evidence>
<protein>
    <submittedName>
        <fullName evidence="4">AraC family transcriptional regulator</fullName>
    </submittedName>
</protein>
<dbReference type="Gene3D" id="1.10.10.60">
    <property type="entry name" value="Homeodomain-like"/>
    <property type="match status" value="1"/>
</dbReference>
<dbReference type="EMBL" id="CP137579">
    <property type="protein sequence ID" value="WOX30669.1"/>
    <property type="molecule type" value="Genomic_DNA"/>
</dbReference>
<dbReference type="Proteomes" id="UP000646877">
    <property type="component" value="Unassembled WGS sequence"/>
</dbReference>
<gene>
    <name evidence="4" type="ORF">F9Y85_07150</name>
    <name evidence="5" type="ORF">R5H13_22575</name>
</gene>
<keyword evidence="7" id="KW-1185">Reference proteome</keyword>
<dbReference type="Pfam" id="PF06719">
    <property type="entry name" value="AraC_N"/>
    <property type="match status" value="1"/>
</dbReference>
<sequence>MVEDYRELVKPLAQRVLLCCKKSGDHESQVQKLSMHIRSAPTEPLHCIYTLSLAVVLQGTKQISIDNEILFCSAGQTMLTTFDLPLISHVTEASRHHPFVGMLVKLDYNLILQTAAELNLSKPAKQSVTKSISIHHIDAGLTDALSRLFSLEYDANLRDSLAPLIEKEIVIRLLQGPHAETLTRLAFEGSASSQIVKAVSWLKTNFMRPIEINELAERVHMSASSFRQHFKSTTGTSPLQYLKTLRLQEAREQMLINGLDANQASGVVGYESPSQFSREYSRLFGLPPQKDIQRLKLS</sequence>
<keyword evidence="2" id="KW-0804">Transcription</keyword>
<dbReference type="PROSITE" id="PS01124">
    <property type="entry name" value="HTH_ARAC_FAMILY_2"/>
    <property type="match status" value="1"/>
</dbReference>
<evidence type="ECO:0000313" key="5">
    <source>
        <dbReference type="EMBL" id="WOX30669.1"/>
    </source>
</evidence>
<evidence type="ECO:0000313" key="6">
    <source>
        <dbReference type="Proteomes" id="UP000646877"/>
    </source>
</evidence>
<dbReference type="Pfam" id="PF12833">
    <property type="entry name" value="HTH_18"/>
    <property type="match status" value="1"/>
</dbReference>
<evidence type="ECO:0000313" key="4">
    <source>
        <dbReference type="EMBL" id="NLR21095.1"/>
    </source>
</evidence>
<dbReference type="InterPro" id="IPR018060">
    <property type="entry name" value="HTH_AraC"/>
</dbReference>
<proteinExistence type="predicted"/>
<dbReference type="GO" id="GO:0043565">
    <property type="term" value="F:sequence-specific DNA binding"/>
    <property type="evidence" value="ECO:0007669"/>
    <property type="project" value="InterPro"/>
</dbReference>
<dbReference type="SUPFAM" id="SSF46689">
    <property type="entry name" value="Homeodomain-like"/>
    <property type="match status" value="2"/>
</dbReference>
<dbReference type="GO" id="GO:0003700">
    <property type="term" value="F:DNA-binding transcription factor activity"/>
    <property type="evidence" value="ECO:0007669"/>
    <property type="project" value="InterPro"/>
</dbReference>
<dbReference type="Proteomes" id="UP001304419">
    <property type="component" value="Chromosome 2"/>
</dbReference>
<name>A0A8I2KKJ3_9GAMM</name>
<organism evidence="4 6">
    <name type="scientific">Pseudoalteromonas maricaloris</name>
    <dbReference type="NCBI Taxonomy" id="184924"/>
    <lineage>
        <taxon>Bacteria</taxon>
        <taxon>Pseudomonadati</taxon>
        <taxon>Pseudomonadota</taxon>
        <taxon>Gammaproteobacteria</taxon>
        <taxon>Alteromonadales</taxon>
        <taxon>Pseudoalteromonadaceae</taxon>
        <taxon>Pseudoalteromonas</taxon>
    </lineage>
</organism>
<reference evidence="4" key="1">
    <citation type="submission" date="2019-10" db="EMBL/GenBank/DDBJ databases">
        <authorList>
            <person name="Paulsen S."/>
        </authorList>
    </citation>
    <scope>NUCLEOTIDE SEQUENCE</scope>
    <source>
        <strain evidence="4">LMG 19692</strain>
    </source>
</reference>
<dbReference type="PANTHER" id="PTHR43436">
    <property type="entry name" value="ARAC-FAMILY TRANSCRIPTIONAL REGULATOR"/>
    <property type="match status" value="1"/>
</dbReference>
<dbReference type="InterPro" id="IPR009594">
    <property type="entry name" value="Tscrpt_reg_HTH_AraC_N"/>
</dbReference>
<dbReference type="RefSeq" id="WP_193521717.1">
    <property type="nucleotide sequence ID" value="NZ_CBCSDF010000017.1"/>
</dbReference>
<evidence type="ECO:0000256" key="1">
    <source>
        <dbReference type="ARBA" id="ARBA00023015"/>
    </source>
</evidence>
<reference evidence="5 7" key="2">
    <citation type="submission" date="2023-10" db="EMBL/GenBank/DDBJ databases">
        <title>To unveil natural product biosynthetic capacity in Pseudoalteromonas.</title>
        <authorList>
            <person name="Wang J."/>
        </authorList>
    </citation>
    <scope>NUCLEOTIDE SEQUENCE [LARGE SCALE GENOMIC DNA]</scope>
    <source>
        <strain evidence="5 7">DSM 15914</strain>
    </source>
</reference>
<dbReference type="EMBL" id="WEIA01000003">
    <property type="protein sequence ID" value="NLR21095.1"/>
    <property type="molecule type" value="Genomic_DNA"/>
</dbReference>
<feature type="domain" description="HTH araC/xylS-type" evidence="3">
    <location>
        <begin position="196"/>
        <end position="294"/>
    </location>
</feature>
<evidence type="ECO:0000259" key="3">
    <source>
        <dbReference type="PROSITE" id="PS01124"/>
    </source>
</evidence>
<dbReference type="PANTHER" id="PTHR43436:SF1">
    <property type="entry name" value="TRANSCRIPTIONAL REGULATORY PROTEIN"/>
    <property type="match status" value="1"/>
</dbReference>
<dbReference type="SMART" id="SM00342">
    <property type="entry name" value="HTH_ARAC"/>
    <property type="match status" value="1"/>
</dbReference>
<evidence type="ECO:0000313" key="7">
    <source>
        <dbReference type="Proteomes" id="UP001304419"/>
    </source>
</evidence>